<evidence type="ECO:0000256" key="1">
    <source>
        <dbReference type="SAM" id="Phobius"/>
    </source>
</evidence>
<keyword evidence="1" id="KW-0472">Membrane</keyword>
<feature type="transmembrane region" description="Helical" evidence="1">
    <location>
        <begin position="350"/>
        <end position="368"/>
    </location>
</feature>
<gene>
    <name evidence="2" type="ORF">IPN02_17100</name>
</gene>
<comment type="caution">
    <text evidence="2">The sequence shown here is derived from an EMBL/GenBank/DDBJ whole genome shotgun (WGS) entry which is preliminary data.</text>
</comment>
<dbReference type="AlphaFoldDB" id="A0A936NDU9"/>
<feature type="transmembrane region" description="Helical" evidence="1">
    <location>
        <begin position="298"/>
        <end position="319"/>
    </location>
</feature>
<dbReference type="EMBL" id="JADJZA010000009">
    <property type="protein sequence ID" value="MBK9298505.1"/>
    <property type="molecule type" value="Genomic_DNA"/>
</dbReference>
<accession>A0A936NDU9</accession>
<feature type="transmembrane region" description="Helical" evidence="1">
    <location>
        <begin position="38"/>
        <end position="59"/>
    </location>
</feature>
<dbReference type="Proteomes" id="UP000727993">
    <property type="component" value="Unassembled WGS sequence"/>
</dbReference>
<sequence>MKPSAPEFDTAAWPALPYPERLRLMCHTWAMQGFGAPLVAYGFYVVKLVLFVGGFIVFARFTDGVDSLGSIGGWWARPQVFAKAVLWCLVYEAMGLGCGSGPLTGRYSPPVTAGRAFLRVGGVRLPPWPQLPLTGGSRRNALDVGLYGALLALTLRALLAGDPLASRWIVTPIIVVMVLAGLRDRTVFLAGRSEHYLLAAFVLLFPSELWAGEQAVQAGLWFWAATSKLNHHFPNVIAVMLSNNPFFRSRRLRRWLYRDFPDDLRGSRWAAWVAHGATALEYAAPLVLVFAPSGPVRVAALVAIVAFHTVILTSFPLGVPLEWNLFFIYSALVLFGAHGDVRIWHLSNPLLITVLVVCLVAIPAYGNVRPDRVSFLPAMRYYAGNWAIGTWLMRPGCLDRIEDTLRCAAATPAQQLEGLGDDTDVPQALGRGQAFRAMHLHGRALAALVPLGASGMLDDSAYPDPTAQLAPDELEVLDGEMVAGMVLGWNFGDGHLHDERFLEILQEACGFAPGDVRAVMIEGQALGSPTMAWRIVDAASGTVASGNLVAADLLDHQPWEANGLALHAEA</sequence>
<protein>
    <submittedName>
        <fullName evidence="2">DUF3556 domain-containing protein</fullName>
    </submittedName>
</protein>
<dbReference type="Pfam" id="PF12077">
    <property type="entry name" value="DUF3556"/>
    <property type="match status" value="1"/>
</dbReference>
<feature type="transmembrane region" description="Helical" evidence="1">
    <location>
        <begin position="141"/>
        <end position="159"/>
    </location>
</feature>
<reference evidence="2 3" key="1">
    <citation type="submission" date="2020-10" db="EMBL/GenBank/DDBJ databases">
        <title>Connecting structure to function with the recovery of over 1000 high-quality activated sludge metagenome-assembled genomes encoding full-length rRNA genes using long-read sequencing.</title>
        <authorList>
            <person name="Singleton C.M."/>
            <person name="Petriglieri F."/>
            <person name="Kristensen J.M."/>
            <person name="Kirkegaard R.H."/>
            <person name="Michaelsen T.Y."/>
            <person name="Andersen M.H."/>
            <person name="Karst S.M."/>
            <person name="Dueholm M.S."/>
            <person name="Nielsen P.H."/>
            <person name="Albertsen M."/>
        </authorList>
    </citation>
    <scope>NUCLEOTIDE SEQUENCE [LARGE SCALE GENOMIC DNA]</scope>
    <source>
        <strain evidence="2">Lyne_18-Q3-R50-59_MAXAC.006</strain>
    </source>
</reference>
<organism evidence="2 3">
    <name type="scientific">Candidatus Neomicrothrix subdominans</name>
    <dbReference type="NCBI Taxonomy" id="2954438"/>
    <lineage>
        <taxon>Bacteria</taxon>
        <taxon>Bacillati</taxon>
        <taxon>Actinomycetota</taxon>
        <taxon>Acidimicrobiia</taxon>
        <taxon>Acidimicrobiales</taxon>
        <taxon>Microthrixaceae</taxon>
        <taxon>Candidatus Neomicrothrix</taxon>
    </lineage>
</organism>
<evidence type="ECO:0000313" key="2">
    <source>
        <dbReference type="EMBL" id="MBK9298505.1"/>
    </source>
</evidence>
<evidence type="ECO:0000313" key="3">
    <source>
        <dbReference type="Proteomes" id="UP000727993"/>
    </source>
</evidence>
<proteinExistence type="predicted"/>
<keyword evidence="1" id="KW-1133">Transmembrane helix</keyword>
<dbReference type="InterPro" id="IPR021941">
    <property type="entry name" value="DUF3556_TM"/>
</dbReference>
<name>A0A936NDU9_9ACTN</name>
<keyword evidence="1" id="KW-0812">Transmembrane</keyword>
<feature type="transmembrane region" description="Helical" evidence="1">
    <location>
        <begin position="165"/>
        <end position="183"/>
    </location>
</feature>
<feature type="transmembrane region" description="Helical" evidence="1">
    <location>
        <begin position="195"/>
        <end position="212"/>
    </location>
</feature>
<feature type="transmembrane region" description="Helical" evidence="1">
    <location>
        <begin position="269"/>
        <end position="292"/>
    </location>
</feature>